<feature type="region of interest" description="Disordered" evidence="1">
    <location>
        <begin position="132"/>
        <end position="171"/>
    </location>
</feature>
<dbReference type="InterPro" id="IPR037448">
    <property type="entry name" value="Zig-8"/>
</dbReference>
<dbReference type="InterPro" id="IPR013106">
    <property type="entry name" value="Ig_V-set"/>
</dbReference>
<dbReference type="OrthoDB" id="6354602at2759"/>
<sequence>MLLSMMMYQCCSCCMIVVALMIMHCLAAHQSLPAEAPFTESMDAADVVPLGDMDHRRRLSDAMMMTHTGSFPSADDPNAMGEVINVDGDSELGAGEVKRKSGFEGGSSRNALNADELDETGKGYQMKLQRGTTLSAGSPMSPMLSDSDNPLHTTDSEMNTNPSTQRSLRPHGSTLVVAVVTSTVPTSQTGASLQSDLQHGNLDDDQSSAEQPQSVPTAQHQHQQPQSEKVAPPSPQQRHRTINSMNLNPTTPAMVVKPVDEHRKLLKSTGPILNYVFDSHPPYYKSNYYNTRYGPHFETDNVTNITVQNGDDLFLSCRISLLQDKTVSWVRRKHGETDLQLLTVGKQTYSGDSRYTVEFQYPNNWRLKIASANKNDEGVYECQISTHPPKVLIYYLHVNAPEVLIVDEEGEPLYDKYYEVGSTIKLMCRIRHMSMLRSAVYWIHNENILNHDVQRGGISVKTNLTNIGANSTLFVAKVNKQDSGSYTCSIGPNQHYSVSVHVLNGTANPYGIYQRSCAFSALLKAVDLNFILKQLLFLMLQRLTR</sequence>
<protein>
    <recommendedName>
        <fullName evidence="3">Ig-like domain-containing protein</fullName>
    </recommendedName>
</protein>
<dbReference type="GO" id="GO:0050808">
    <property type="term" value="P:synapse organization"/>
    <property type="evidence" value="ECO:0007669"/>
    <property type="project" value="TreeGrafter"/>
</dbReference>
<gene>
    <name evidence="4" type="primary">110677949</name>
</gene>
<dbReference type="SUPFAM" id="SSF48726">
    <property type="entry name" value="Immunoglobulin"/>
    <property type="match status" value="2"/>
</dbReference>
<name>A0A6I8T7Y8_AEDAE</name>
<dbReference type="InParanoid" id="A0A6I8T7Y8"/>
<dbReference type="Pfam" id="PF07679">
    <property type="entry name" value="I-set"/>
    <property type="match status" value="1"/>
</dbReference>
<dbReference type="EnsemblMetazoa" id="AAEL003432-RC">
    <property type="protein sequence ID" value="AAEL003432-PC"/>
    <property type="gene ID" value="AAEL003432"/>
</dbReference>
<dbReference type="GO" id="GO:0032589">
    <property type="term" value="C:neuron projection membrane"/>
    <property type="evidence" value="ECO:0007669"/>
    <property type="project" value="TreeGrafter"/>
</dbReference>
<dbReference type="InterPro" id="IPR013783">
    <property type="entry name" value="Ig-like_fold"/>
</dbReference>
<feature type="compositionally biased region" description="Polar residues" evidence="1">
    <location>
        <begin position="242"/>
        <end position="251"/>
    </location>
</feature>
<dbReference type="InterPro" id="IPR003599">
    <property type="entry name" value="Ig_sub"/>
</dbReference>
<reference evidence="4 5" key="1">
    <citation type="submission" date="2017-06" db="EMBL/GenBank/DDBJ databases">
        <title>Aedes aegypti genome working group (AGWG) sequencing and assembly.</title>
        <authorList>
            <consortium name="Aedes aegypti Genome Working Group (AGWG)"/>
            <person name="Matthews B.J."/>
        </authorList>
    </citation>
    <scope>NUCLEOTIDE SEQUENCE [LARGE SCALE GENOMIC DNA]</scope>
    <source>
        <strain evidence="4 5">LVP_AGWG</strain>
    </source>
</reference>
<dbReference type="SMART" id="SM00408">
    <property type="entry name" value="IGc2"/>
    <property type="match status" value="2"/>
</dbReference>
<feature type="chain" id="PRO_5043501366" description="Ig-like domain-containing protein" evidence="2">
    <location>
        <begin position="28"/>
        <end position="545"/>
    </location>
</feature>
<feature type="domain" description="Ig-like" evidence="3">
    <location>
        <begin position="401"/>
        <end position="499"/>
    </location>
</feature>
<dbReference type="InterPro" id="IPR003598">
    <property type="entry name" value="Ig_sub2"/>
</dbReference>
<accession>A0A6I8T7Y8</accession>
<dbReference type="PANTHER" id="PTHR23279:SF12">
    <property type="entry name" value="DEFECTIVE PROBOSCIS EXTENSION RESPONSE 14, ISOFORM A-RELATED"/>
    <property type="match status" value="1"/>
</dbReference>
<feature type="signal peptide" evidence="2">
    <location>
        <begin position="1"/>
        <end position="27"/>
    </location>
</feature>
<proteinExistence type="predicted"/>
<feature type="compositionally biased region" description="Polar residues" evidence="1">
    <location>
        <begin position="132"/>
        <end position="167"/>
    </location>
</feature>
<dbReference type="InterPro" id="IPR036179">
    <property type="entry name" value="Ig-like_dom_sf"/>
</dbReference>
<evidence type="ECO:0000259" key="3">
    <source>
        <dbReference type="PROSITE" id="PS50835"/>
    </source>
</evidence>
<keyword evidence="5" id="KW-1185">Reference proteome</keyword>
<evidence type="ECO:0000256" key="2">
    <source>
        <dbReference type="SAM" id="SignalP"/>
    </source>
</evidence>
<dbReference type="Proteomes" id="UP000008820">
    <property type="component" value="Chromosome 3"/>
</dbReference>
<dbReference type="PANTHER" id="PTHR23279">
    <property type="entry name" value="DEFECTIVE PROBOSCIS EXTENSION RESPONSE DPR -RELATED"/>
    <property type="match status" value="1"/>
</dbReference>
<dbReference type="SMART" id="SM00409">
    <property type="entry name" value="IG"/>
    <property type="match status" value="2"/>
</dbReference>
<dbReference type="Pfam" id="PF07686">
    <property type="entry name" value="V-set"/>
    <property type="match status" value="1"/>
</dbReference>
<reference evidence="4" key="2">
    <citation type="submission" date="2020-05" db="UniProtKB">
        <authorList>
            <consortium name="EnsemblMetazoa"/>
        </authorList>
    </citation>
    <scope>IDENTIFICATION</scope>
    <source>
        <strain evidence="4">LVP_AGWG</strain>
    </source>
</reference>
<feature type="region of interest" description="Disordered" evidence="1">
    <location>
        <begin position="96"/>
        <end position="120"/>
    </location>
</feature>
<evidence type="ECO:0000256" key="1">
    <source>
        <dbReference type="SAM" id="MobiDB-lite"/>
    </source>
</evidence>
<dbReference type="FunCoup" id="A0A6I8T7Y8">
    <property type="interactions" value="51"/>
</dbReference>
<dbReference type="PROSITE" id="PS50835">
    <property type="entry name" value="IG_LIKE"/>
    <property type="match status" value="2"/>
</dbReference>
<dbReference type="InterPro" id="IPR013098">
    <property type="entry name" value="Ig_I-set"/>
</dbReference>
<feature type="compositionally biased region" description="Polar residues" evidence="1">
    <location>
        <begin position="208"/>
        <end position="227"/>
    </location>
</feature>
<keyword evidence="2" id="KW-0732">Signal</keyword>
<dbReference type="AlphaFoldDB" id="A0A6I8T7Y8"/>
<dbReference type="Gene3D" id="2.60.40.10">
    <property type="entry name" value="Immunoglobulins"/>
    <property type="match status" value="2"/>
</dbReference>
<dbReference type="InterPro" id="IPR007110">
    <property type="entry name" value="Ig-like_dom"/>
</dbReference>
<feature type="domain" description="Ig-like" evidence="3">
    <location>
        <begin position="295"/>
        <end position="392"/>
    </location>
</feature>
<feature type="region of interest" description="Disordered" evidence="1">
    <location>
        <begin position="187"/>
        <end position="252"/>
    </location>
</feature>
<organism evidence="4 5">
    <name type="scientific">Aedes aegypti</name>
    <name type="common">Yellowfever mosquito</name>
    <name type="synonym">Culex aegypti</name>
    <dbReference type="NCBI Taxonomy" id="7159"/>
    <lineage>
        <taxon>Eukaryota</taxon>
        <taxon>Metazoa</taxon>
        <taxon>Ecdysozoa</taxon>
        <taxon>Arthropoda</taxon>
        <taxon>Hexapoda</taxon>
        <taxon>Insecta</taxon>
        <taxon>Pterygota</taxon>
        <taxon>Neoptera</taxon>
        <taxon>Endopterygota</taxon>
        <taxon>Diptera</taxon>
        <taxon>Nematocera</taxon>
        <taxon>Culicoidea</taxon>
        <taxon>Culicidae</taxon>
        <taxon>Culicinae</taxon>
        <taxon>Aedini</taxon>
        <taxon>Aedes</taxon>
        <taxon>Stegomyia</taxon>
    </lineage>
</organism>
<dbReference type="FunFam" id="2.60.40.10:FF:001606">
    <property type="entry name" value="uncharacterized protein LOC108091111"/>
    <property type="match status" value="1"/>
</dbReference>
<evidence type="ECO:0000313" key="4">
    <source>
        <dbReference type="EnsemblMetazoa" id="AAEL003432-PC"/>
    </source>
</evidence>
<evidence type="ECO:0000313" key="5">
    <source>
        <dbReference type="Proteomes" id="UP000008820"/>
    </source>
</evidence>